<dbReference type="GO" id="GO:0004124">
    <property type="term" value="F:cysteine synthase activity"/>
    <property type="evidence" value="ECO:0007669"/>
    <property type="project" value="TreeGrafter"/>
</dbReference>
<reference evidence="6 7" key="1">
    <citation type="journal article" date="2014" name="J. Clin. Microbiol.">
        <title>Characterization of Streptococcus tigurinus Small-Colony Variants Causing Prosthetic Joint Infection by Comparative Whole-Genome Analyses.</title>
        <authorList>
            <person name="Zbinden A."/>
            <person name="Quiblier C."/>
            <person name="Hernandez D."/>
            <person name="Herzog K."/>
            <person name="Bodler P."/>
            <person name="Senn M.M."/>
            <person name="Gizard Y."/>
            <person name="Schrenzel J."/>
            <person name="Francois P."/>
        </authorList>
    </citation>
    <scope>NUCLEOTIDE SEQUENCE [LARGE SCALE GENOMIC DNA]</scope>
    <source>
        <strain evidence="6 7">2426</strain>
    </source>
</reference>
<evidence type="ECO:0000256" key="4">
    <source>
        <dbReference type="ARBA" id="ARBA00022898"/>
    </source>
</evidence>
<comment type="cofactor">
    <cofactor evidence="1 5">
        <name>pyridoxal 5'-phosphate</name>
        <dbReference type="ChEBI" id="CHEBI:597326"/>
    </cofactor>
</comment>
<name>S9RFI6_STROR</name>
<dbReference type="InterPro" id="IPR015422">
    <property type="entry name" value="PyrdxlP-dep_Trfase_small"/>
</dbReference>
<evidence type="ECO:0000313" key="6">
    <source>
        <dbReference type="EMBL" id="EPX90848.1"/>
    </source>
</evidence>
<evidence type="ECO:0000256" key="3">
    <source>
        <dbReference type="ARBA" id="ARBA00022679"/>
    </source>
</evidence>
<dbReference type="EMBL" id="ASXA01000002">
    <property type="protein sequence ID" value="EPX90848.1"/>
    <property type="molecule type" value="Genomic_DNA"/>
</dbReference>
<comment type="caution">
    <text evidence="6">The sequence shown here is derived from an EMBL/GenBank/DDBJ whole genome shotgun (WGS) entry which is preliminary data.</text>
</comment>
<evidence type="ECO:0000313" key="7">
    <source>
        <dbReference type="Proteomes" id="UP000015340"/>
    </source>
</evidence>
<dbReference type="PATRIC" id="fig|1333865.3.peg.1243"/>
<dbReference type="Gene3D" id="3.90.1150.10">
    <property type="entry name" value="Aspartate Aminotransferase, domain 1"/>
    <property type="match status" value="1"/>
</dbReference>
<dbReference type="GO" id="GO:0071269">
    <property type="term" value="P:L-homocysteine biosynthetic process"/>
    <property type="evidence" value="ECO:0007669"/>
    <property type="project" value="TreeGrafter"/>
</dbReference>
<keyword evidence="4 5" id="KW-0663">Pyridoxal phosphate</keyword>
<proteinExistence type="inferred from homology"/>
<evidence type="ECO:0000256" key="5">
    <source>
        <dbReference type="RuleBase" id="RU362118"/>
    </source>
</evidence>
<dbReference type="Pfam" id="PF01053">
    <property type="entry name" value="Cys_Met_Meta_PP"/>
    <property type="match status" value="1"/>
</dbReference>
<dbReference type="RefSeq" id="WP_021164777.1">
    <property type="nucleotide sequence ID" value="NZ_ASXA01000002.1"/>
</dbReference>
<dbReference type="GO" id="GO:0005737">
    <property type="term" value="C:cytoplasm"/>
    <property type="evidence" value="ECO:0007669"/>
    <property type="project" value="TreeGrafter"/>
</dbReference>
<dbReference type="GO" id="GO:0006535">
    <property type="term" value="P:cysteine biosynthetic process from serine"/>
    <property type="evidence" value="ECO:0007669"/>
    <property type="project" value="TreeGrafter"/>
</dbReference>
<organism evidence="6 7">
    <name type="scientific">Streptococcus oralis subsp. tigurinus 2426</name>
    <dbReference type="NCBI Taxonomy" id="1333865"/>
    <lineage>
        <taxon>Bacteria</taxon>
        <taxon>Bacillati</taxon>
        <taxon>Bacillota</taxon>
        <taxon>Bacilli</taxon>
        <taxon>Lactobacillales</taxon>
        <taxon>Streptococcaceae</taxon>
        <taxon>Streptococcus</taxon>
    </lineage>
</organism>
<dbReference type="InterPro" id="IPR000277">
    <property type="entry name" value="Cys/Met-Metab_PyrdxlP-dep_enz"/>
</dbReference>
<protein>
    <recommendedName>
        <fullName evidence="8">O-acetylhomoserine aminocarboxypropyltransferase</fullName>
    </recommendedName>
</protein>
<dbReference type="InterPro" id="IPR015424">
    <property type="entry name" value="PyrdxlP-dep_Trfase"/>
</dbReference>
<dbReference type="GO" id="GO:0030170">
    <property type="term" value="F:pyridoxal phosphate binding"/>
    <property type="evidence" value="ECO:0007669"/>
    <property type="project" value="InterPro"/>
</dbReference>
<dbReference type="SUPFAM" id="SSF53383">
    <property type="entry name" value="PLP-dependent transferases"/>
    <property type="match status" value="1"/>
</dbReference>
<dbReference type="PANTHER" id="PTHR43797:SF2">
    <property type="entry name" value="HOMOCYSTEINE_CYSTEINE SYNTHASE"/>
    <property type="match status" value="1"/>
</dbReference>
<gene>
    <name evidence="6" type="ORF">L698_06215</name>
</gene>
<sequence length="68" mass="7365">DNLEIFSDLANVADAKSLVVHPATTTHGQLSEKDLEAAGVTPNQIRLSIGLENVEDLIEDLRLALEKI</sequence>
<dbReference type="Proteomes" id="UP000015340">
    <property type="component" value="Unassembled WGS sequence"/>
</dbReference>
<dbReference type="GO" id="GO:0003961">
    <property type="term" value="F:O-acetylhomoserine aminocarboxypropyltransferase activity"/>
    <property type="evidence" value="ECO:0007669"/>
    <property type="project" value="TreeGrafter"/>
</dbReference>
<feature type="non-terminal residue" evidence="6">
    <location>
        <position position="1"/>
    </location>
</feature>
<evidence type="ECO:0008006" key="8">
    <source>
        <dbReference type="Google" id="ProtNLM"/>
    </source>
</evidence>
<dbReference type="GO" id="GO:0019346">
    <property type="term" value="P:transsulfuration"/>
    <property type="evidence" value="ECO:0007669"/>
    <property type="project" value="InterPro"/>
</dbReference>
<evidence type="ECO:0000256" key="1">
    <source>
        <dbReference type="ARBA" id="ARBA00001933"/>
    </source>
</evidence>
<dbReference type="PANTHER" id="PTHR43797">
    <property type="entry name" value="HOMOCYSTEINE/CYSTEINE SYNTHASE"/>
    <property type="match status" value="1"/>
</dbReference>
<dbReference type="AlphaFoldDB" id="S9RFI6"/>
<keyword evidence="3" id="KW-0808">Transferase</keyword>
<dbReference type="InterPro" id="IPR006235">
    <property type="entry name" value="OAc-hSer/O-AcSer_sulfhydrylase"/>
</dbReference>
<comment type="similarity">
    <text evidence="2 5">Belongs to the trans-sulfuration enzymes family.</text>
</comment>
<accession>S9RFI6</accession>
<evidence type="ECO:0000256" key="2">
    <source>
        <dbReference type="ARBA" id="ARBA00009077"/>
    </source>
</evidence>